<dbReference type="PROSITE" id="PS00061">
    <property type="entry name" value="ADH_SHORT"/>
    <property type="match status" value="1"/>
</dbReference>
<dbReference type="Pfam" id="PF13561">
    <property type="entry name" value="adh_short_C2"/>
    <property type="match status" value="1"/>
</dbReference>
<gene>
    <name evidence="4" type="ORF">PENARI_c051G04830</name>
</gene>
<dbReference type="InterPro" id="IPR020904">
    <property type="entry name" value="Sc_DH/Rdtase_CS"/>
</dbReference>
<keyword evidence="3" id="KW-0560">Oxidoreductase</keyword>
<evidence type="ECO:0000256" key="3">
    <source>
        <dbReference type="ARBA" id="ARBA00023002"/>
    </source>
</evidence>
<name>A0A1F5L255_PENAI</name>
<dbReference type="SUPFAM" id="SSF51735">
    <property type="entry name" value="NAD(P)-binding Rossmann-fold domains"/>
    <property type="match status" value="1"/>
</dbReference>
<dbReference type="PANTHER" id="PTHR24321:SF8">
    <property type="entry name" value="ESTRADIOL 17-BETA-DEHYDROGENASE 8-RELATED"/>
    <property type="match status" value="1"/>
</dbReference>
<dbReference type="STRING" id="1835702.A0A1F5L255"/>
<dbReference type="RefSeq" id="XP_022482745.1">
    <property type="nucleotide sequence ID" value="XM_022637394.1"/>
</dbReference>
<keyword evidence="5" id="KW-1185">Reference proteome</keyword>
<reference evidence="4 5" key="1">
    <citation type="journal article" date="2016" name="Sci. Rep.">
        <title>Penicillium arizonense, a new, genome sequenced fungal species, reveals a high chemical diversity in secreted metabolites.</title>
        <authorList>
            <person name="Grijseels S."/>
            <person name="Nielsen J.C."/>
            <person name="Randelovic M."/>
            <person name="Nielsen J."/>
            <person name="Nielsen K.F."/>
            <person name="Workman M."/>
            <person name="Frisvad J.C."/>
        </authorList>
    </citation>
    <scope>NUCLEOTIDE SEQUENCE [LARGE SCALE GENOMIC DNA]</scope>
    <source>
        <strain evidence="4 5">CBS 141311</strain>
    </source>
</reference>
<dbReference type="Gene3D" id="3.40.50.720">
    <property type="entry name" value="NAD(P)-binding Rossmann-like Domain"/>
    <property type="match status" value="1"/>
</dbReference>
<dbReference type="GeneID" id="34582128"/>
<dbReference type="InterPro" id="IPR002347">
    <property type="entry name" value="SDR_fam"/>
</dbReference>
<proteinExistence type="inferred from homology"/>
<dbReference type="AlphaFoldDB" id="A0A1F5L255"/>
<dbReference type="OrthoDB" id="1669814at2759"/>
<keyword evidence="2" id="KW-0521">NADP</keyword>
<dbReference type="InterPro" id="IPR036291">
    <property type="entry name" value="NAD(P)-bd_dom_sf"/>
</dbReference>
<dbReference type="CDD" id="cd05233">
    <property type="entry name" value="SDR_c"/>
    <property type="match status" value="1"/>
</dbReference>
<dbReference type="EMBL" id="LXJU01000051">
    <property type="protein sequence ID" value="OGE47285.1"/>
    <property type="molecule type" value="Genomic_DNA"/>
</dbReference>
<dbReference type="PRINTS" id="PR00081">
    <property type="entry name" value="GDHRDH"/>
</dbReference>
<comment type="caution">
    <text evidence="4">The sequence shown here is derived from an EMBL/GenBank/DDBJ whole genome shotgun (WGS) entry which is preliminary data.</text>
</comment>
<accession>A0A1F5L255</accession>
<dbReference type="GO" id="GO:0016491">
    <property type="term" value="F:oxidoreductase activity"/>
    <property type="evidence" value="ECO:0007669"/>
    <property type="project" value="UniProtKB-KW"/>
</dbReference>
<dbReference type="Proteomes" id="UP000177622">
    <property type="component" value="Unassembled WGS sequence"/>
</dbReference>
<evidence type="ECO:0000256" key="1">
    <source>
        <dbReference type="ARBA" id="ARBA00006484"/>
    </source>
</evidence>
<sequence length="255" mass="27380">MTTSFQNKTVIVAGGFSGIGLSTVIHLLDLCEAIHVIDVSDFPPSNFAQDNVYFYPSVDVSLRESVSQTFKSILARSPRIHGLVNCAGISPSIATIPEPDATFDRVMAVNCRGTWTLGTEFLRHIQSIHKDGLPTYSTSMVIIGSSASMRGYRSLAAYTCSKHAVLGLARAWALEYAQMGLRVNLVAPGSTMTPMFQAQLANSGLRNESTLQAVAQIPMARWAEPSEIASMIGFLLSDAASYITGQAIPVNGGEF</sequence>
<evidence type="ECO:0000256" key="2">
    <source>
        <dbReference type="ARBA" id="ARBA00022857"/>
    </source>
</evidence>
<comment type="similarity">
    <text evidence="1">Belongs to the short-chain dehydrogenases/reductases (SDR) family.</text>
</comment>
<organism evidence="4 5">
    <name type="scientific">Penicillium arizonense</name>
    <dbReference type="NCBI Taxonomy" id="1835702"/>
    <lineage>
        <taxon>Eukaryota</taxon>
        <taxon>Fungi</taxon>
        <taxon>Dikarya</taxon>
        <taxon>Ascomycota</taxon>
        <taxon>Pezizomycotina</taxon>
        <taxon>Eurotiomycetes</taxon>
        <taxon>Eurotiomycetidae</taxon>
        <taxon>Eurotiales</taxon>
        <taxon>Aspergillaceae</taxon>
        <taxon>Penicillium</taxon>
    </lineage>
</organism>
<dbReference type="PANTHER" id="PTHR24321">
    <property type="entry name" value="DEHYDROGENASES, SHORT CHAIN"/>
    <property type="match status" value="1"/>
</dbReference>
<protein>
    <submittedName>
        <fullName evidence="4">Uncharacterized protein</fullName>
    </submittedName>
</protein>
<evidence type="ECO:0000313" key="4">
    <source>
        <dbReference type="EMBL" id="OGE47285.1"/>
    </source>
</evidence>
<dbReference type="FunFam" id="3.40.50.720:FF:000084">
    <property type="entry name" value="Short-chain dehydrogenase reductase"/>
    <property type="match status" value="1"/>
</dbReference>
<evidence type="ECO:0000313" key="5">
    <source>
        <dbReference type="Proteomes" id="UP000177622"/>
    </source>
</evidence>